<dbReference type="EMBL" id="CM000140">
    <property type="protein sequence ID" value="EAZ25874.1"/>
    <property type="molecule type" value="Genomic_DNA"/>
</dbReference>
<name>A3AEY5_ORYSJ</name>
<proteinExistence type="predicted"/>
<accession>A3AEY5</accession>
<reference evidence="2" key="2">
    <citation type="submission" date="2008-12" db="EMBL/GenBank/DDBJ databases">
        <title>Improved gene annotation of the rice (Oryza sativa) genomes.</title>
        <authorList>
            <person name="Wang J."/>
            <person name="Li R."/>
            <person name="Fan W."/>
            <person name="Huang Q."/>
            <person name="Zhang J."/>
            <person name="Zhou Y."/>
            <person name="Hu Y."/>
            <person name="Zi S."/>
            <person name="Li J."/>
            <person name="Ni P."/>
            <person name="Zheng H."/>
            <person name="Zhang Y."/>
            <person name="Zhao M."/>
            <person name="Hao Q."/>
            <person name="McDermott J."/>
            <person name="Samudrala R."/>
            <person name="Kristiansen K."/>
            <person name="Wong G.K.-S."/>
        </authorList>
    </citation>
    <scope>NUCLEOTIDE SEQUENCE</scope>
</reference>
<feature type="region of interest" description="Disordered" evidence="1">
    <location>
        <begin position="88"/>
        <end position="123"/>
    </location>
</feature>
<evidence type="ECO:0000256" key="1">
    <source>
        <dbReference type="SAM" id="MobiDB-lite"/>
    </source>
</evidence>
<sequence>MAAATAPATATKLAVAVYVEEAAGAPVGAETEEGVTADGVTAEGALAAGASVGGAGGDAMGDGDAAVGGVATGAGAVAGDLAGGPGSGAILGAGNGGRSRGLGGGPDRERGDDGGDYGEASHGFPAWKREFSSAWKPRSCELECEKMPMNCVAKTMGGSRFL</sequence>
<organism evidence="2">
    <name type="scientific">Oryza sativa subsp. japonica</name>
    <name type="common">Rice</name>
    <dbReference type="NCBI Taxonomy" id="39947"/>
    <lineage>
        <taxon>Eukaryota</taxon>
        <taxon>Viridiplantae</taxon>
        <taxon>Streptophyta</taxon>
        <taxon>Embryophyta</taxon>
        <taxon>Tracheophyta</taxon>
        <taxon>Spermatophyta</taxon>
        <taxon>Magnoliopsida</taxon>
        <taxon>Liliopsida</taxon>
        <taxon>Poales</taxon>
        <taxon>Poaceae</taxon>
        <taxon>BOP clade</taxon>
        <taxon>Oryzoideae</taxon>
        <taxon>Oryzeae</taxon>
        <taxon>Oryzinae</taxon>
        <taxon>Oryza</taxon>
        <taxon>Oryza sativa</taxon>
    </lineage>
</organism>
<dbReference type="Proteomes" id="UP000007752">
    <property type="component" value="Chromosome 3"/>
</dbReference>
<dbReference type="AlphaFoldDB" id="A3AEY5"/>
<feature type="compositionally biased region" description="Gly residues" evidence="1">
    <location>
        <begin position="88"/>
        <end position="105"/>
    </location>
</feature>
<protein>
    <submittedName>
        <fullName evidence="2">Uncharacterized protein</fullName>
    </submittedName>
</protein>
<reference evidence="2" key="1">
    <citation type="journal article" date="2005" name="PLoS Biol.">
        <title>The genomes of Oryza sativa: a history of duplications.</title>
        <authorList>
            <person name="Yu J."/>
            <person name="Wang J."/>
            <person name="Lin W."/>
            <person name="Li S."/>
            <person name="Li H."/>
            <person name="Zhou J."/>
            <person name="Ni P."/>
            <person name="Dong W."/>
            <person name="Hu S."/>
            <person name="Zeng C."/>
            <person name="Zhang J."/>
            <person name="Zhang Y."/>
            <person name="Li R."/>
            <person name="Xu Z."/>
            <person name="Li S."/>
            <person name="Li X."/>
            <person name="Zheng H."/>
            <person name="Cong L."/>
            <person name="Lin L."/>
            <person name="Yin J."/>
            <person name="Geng J."/>
            <person name="Li G."/>
            <person name="Shi J."/>
            <person name="Liu J."/>
            <person name="Lv H."/>
            <person name="Li J."/>
            <person name="Wang J."/>
            <person name="Deng Y."/>
            <person name="Ran L."/>
            <person name="Shi X."/>
            <person name="Wang X."/>
            <person name="Wu Q."/>
            <person name="Li C."/>
            <person name="Ren X."/>
            <person name="Wang J."/>
            <person name="Wang X."/>
            <person name="Li D."/>
            <person name="Liu D."/>
            <person name="Zhang X."/>
            <person name="Ji Z."/>
            <person name="Zhao W."/>
            <person name="Sun Y."/>
            <person name="Zhang Z."/>
            <person name="Bao J."/>
            <person name="Han Y."/>
            <person name="Dong L."/>
            <person name="Ji J."/>
            <person name="Chen P."/>
            <person name="Wu S."/>
            <person name="Liu J."/>
            <person name="Xiao Y."/>
            <person name="Bu D."/>
            <person name="Tan J."/>
            <person name="Yang L."/>
            <person name="Ye C."/>
            <person name="Zhang J."/>
            <person name="Xu J."/>
            <person name="Zhou Y."/>
            <person name="Yu Y."/>
            <person name="Zhang B."/>
            <person name="Zhuang S."/>
            <person name="Wei H."/>
            <person name="Liu B."/>
            <person name="Lei M."/>
            <person name="Yu H."/>
            <person name="Li Y."/>
            <person name="Xu H."/>
            <person name="Wei S."/>
            <person name="He X."/>
            <person name="Fang L."/>
            <person name="Zhang Z."/>
            <person name="Zhang Y."/>
            <person name="Huang X."/>
            <person name="Su Z."/>
            <person name="Tong W."/>
            <person name="Li J."/>
            <person name="Tong Z."/>
            <person name="Li S."/>
            <person name="Ye J."/>
            <person name="Wang L."/>
            <person name="Fang L."/>
            <person name="Lei T."/>
            <person name="Chen C."/>
            <person name="Chen H."/>
            <person name="Xu Z."/>
            <person name="Li H."/>
            <person name="Huang H."/>
            <person name="Zhang F."/>
            <person name="Xu H."/>
            <person name="Li N."/>
            <person name="Zhao C."/>
            <person name="Li S."/>
            <person name="Dong L."/>
            <person name="Huang Y."/>
            <person name="Li L."/>
            <person name="Xi Y."/>
            <person name="Qi Q."/>
            <person name="Li W."/>
            <person name="Zhang B."/>
            <person name="Hu W."/>
            <person name="Zhang Y."/>
            <person name="Tian X."/>
            <person name="Jiao Y."/>
            <person name="Liang X."/>
            <person name="Jin J."/>
            <person name="Gao L."/>
            <person name="Zheng W."/>
            <person name="Hao B."/>
            <person name="Liu S."/>
            <person name="Wang W."/>
            <person name="Yuan L."/>
            <person name="Cao M."/>
            <person name="McDermott J."/>
            <person name="Samudrala R."/>
            <person name="Wang J."/>
            <person name="Wong G.K."/>
            <person name="Yang H."/>
        </authorList>
    </citation>
    <scope>NUCLEOTIDE SEQUENCE [LARGE SCALE GENOMIC DNA]</scope>
</reference>
<gene>
    <name evidence="2" type="ORF">OsJ_09711</name>
</gene>
<evidence type="ECO:0000313" key="2">
    <source>
        <dbReference type="EMBL" id="EAZ25874.1"/>
    </source>
</evidence>